<organism evidence="1">
    <name type="scientific">marine metagenome</name>
    <dbReference type="NCBI Taxonomy" id="408172"/>
    <lineage>
        <taxon>unclassified sequences</taxon>
        <taxon>metagenomes</taxon>
        <taxon>ecological metagenomes</taxon>
    </lineage>
</organism>
<name>A0A383F035_9ZZZZ</name>
<evidence type="ECO:0000313" key="1">
    <source>
        <dbReference type="EMBL" id="SVE61748.1"/>
    </source>
</evidence>
<gene>
    <name evidence="1" type="ORF">METZ01_LOCUS514602</name>
</gene>
<dbReference type="EMBL" id="UINC01229858">
    <property type="protein sequence ID" value="SVE61748.1"/>
    <property type="molecule type" value="Genomic_DNA"/>
</dbReference>
<accession>A0A383F035</accession>
<proteinExistence type="predicted"/>
<reference evidence="1" key="1">
    <citation type="submission" date="2018-05" db="EMBL/GenBank/DDBJ databases">
        <authorList>
            <person name="Lanie J.A."/>
            <person name="Ng W.-L."/>
            <person name="Kazmierczak K.M."/>
            <person name="Andrzejewski T.M."/>
            <person name="Davidsen T.M."/>
            <person name="Wayne K.J."/>
            <person name="Tettelin H."/>
            <person name="Glass J.I."/>
            <person name="Rusch D."/>
            <person name="Podicherti R."/>
            <person name="Tsui H.-C.T."/>
            <person name="Winkler M.E."/>
        </authorList>
    </citation>
    <scope>NUCLEOTIDE SEQUENCE</scope>
</reference>
<protein>
    <submittedName>
        <fullName evidence="1">Uncharacterized protein</fullName>
    </submittedName>
</protein>
<dbReference type="AlphaFoldDB" id="A0A383F035"/>
<sequence length="48" mass="5517">MVQEINMVRKWLVMQGPFKGNQQPVIELPSVSALSLVRPGWYTPENTF</sequence>